<dbReference type="OrthoDB" id="529575at2"/>
<gene>
    <name evidence="1" type="ORF">ES711_09215</name>
</gene>
<reference evidence="1 2" key="1">
    <citation type="submission" date="2019-08" db="EMBL/GenBank/DDBJ databases">
        <title>Genome sequence of Gelidibacter salicanalis IC162T.</title>
        <authorList>
            <person name="Bowman J.P."/>
        </authorList>
    </citation>
    <scope>NUCLEOTIDE SEQUENCE [LARGE SCALE GENOMIC DNA]</scope>
    <source>
        <strain evidence="1 2">IC162</strain>
    </source>
</reference>
<dbReference type="EMBL" id="VORX01000003">
    <property type="protein sequence ID" value="TXE08666.1"/>
    <property type="molecule type" value="Genomic_DNA"/>
</dbReference>
<keyword evidence="2" id="KW-1185">Reference proteome</keyword>
<sequence>MKRNFYTKEEIILCTYIARFGRNEFDEQDIYHLKERSVASIKMKVQNIASMLFENGFDTHSSISKLTGTPLGKIGRKTNWDIVEPLANRNKIELFNICKKII</sequence>
<evidence type="ECO:0000313" key="1">
    <source>
        <dbReference type="EMBL" id="TXE08666.1"/>
    </source>
</evidence>
<evidence type="ECO:0000313" key="2">
    <source>
        <dbReference type="Proteomes" id="UP000321734"/>
    </source>
</evidence>
<name>A0A5C7AIU1_9FLAO</name>
<dbReference type="AlphaFoldDB" id="A0A5C7AIU1"/>
<dbReference type="Proteomes" id="UP000321734">
    <property type="component" value="Unassembled WGS sequence"/>
</dbReference>
<protein>
    <submittedName>
        <fullName evidence="1">Uncharacterized protein</fullName>
    </submittedName>
</protein>
<dbReference type="RefSeq" id="WP_146892827.1">
    <property type="nucleotide sequence ID" value="NZ_VORX01000003.1"/>
</dbReference>
<organism evidence="1 2">
    <name type="scientific">Gelidibacter salicanalis</name>
    <dbReference type="NCBI Taxonomy" id="291193"/>
    <lineage>
        <taxon>Bacteria</taxon>
        <taxon>Pseudomonadati</taxon>
        <taxon>Bacteroidota</taxon>
        <taxon>Flavobacteriia</taxon>
        <taxon>Flavobacteriales</taxon>
        <taxon>Flavobacteriaceae</taxon>
        <taxon>Gelidibacter</taxon>
    </lineage>
</organism>
<comment type="caution">
    <text evidence="1">The sequence shown here is derived from an EMBL/GenBank/DDBJ whole genome shotgun (WGS) entry which is preliminary data.</text>
</comment>
<proteinExistence type="predicted"/>
<accession>A0A5C7AIU1</accession>